<evidence type="ECO:0000313" key="3">
    <source>
        <dbReference type="EMBL" id="CAG9816722.1"/>
    </source>
</evidence>
<evidence type="ECO:0000313" key="4">
    <source>
        <dbReference type="Proteomes" id="UP001153737"/>
    </source>
</evidence>
<reference evidence="3" key="2">
    <citation type="submission" date="2022-10" db="EMBL/GenBank/DDBJ databases">
        <authorList>
            <consortium name="ENA_rothamsted_submissions"/>
            <consortium name="culmorum"/>
            <person name="King R."/>
        </authorList>
    </citation>
    <scope>NUCLEOTIDE SEQUENCE</scope>
</reference>
<feature type="signal peptide" evidence="2">
    <location>
        <begin position="1"/>
        <end position="31"/>
    </location>
</feature>
<dbReference type="Proteomes" id="UP001153737">
    <property type="component" value="Chromosome 14"/>
</dbReference>
<feature type="compositionally biased region" description="Polar residues" evidence="1">
    <location>
        <begin position="75"/>
        <end position="84"/>
    </location>
</feature>
<feature type="compositionally biased region" description="Basic residues" evidence="1">
    <location>
        <begin position="188"/>
        <end position="204"/>
    </location>
</feature>
<feature type="compositionally biased region" description="Basic residues" evidence="1">
    <location>
        <begin position="293"/>
        <end position="308"/>
    </location>
</feature>
<keyword evidence="4" id="KW-1185">Reference proteome</keyword>
<feature type="compositionally biased region" description="Acidic residues" evidence="1">
    <location>
        <begin position="245"/>
        <end position="267"/>
    </location>
</feature>
<reference evidence="3" key="1">
    <citation type="submission" date="2022-01" db="EMBL/GenBank/DDBJ databases">
        <authorList>
            <person name="King R."/>
        </authorList>
    </citation>
    <scope>NUCLEOTIDE SEQUENCE</scope>
</reference>
<feature type="region of interest" description="Disordered" evidence="1">
    <location>
        <begin position="65"/>
        <end position="97"/>
    </location>
</feature>
<feature type="compositionally biased region" description="Low complexity" evidence="1">
    <location>
        <begin position="348"/>
        <end position="431"/>
    </location>
</feature>
<dbReference type="EMBL" id="OU896720">
    <property type="protein sequence ID" value="CAG9816722.1"/>
    <property type="molecule type" value="Genomic_DNA"/>
</dbReference>
<dbReference type="AlphaFoldDB" id="A0A9N9SBF2"/>
<feature type="chain" id="PRO_5040376606" evidence="2">
    <location>
        <begin position="32"/>
        <end position="467"/>
    </location>
</feature>
<sequence length="467" mass="52505">MDTGVHRQPRFGYVPLLGLLLANLLSNTAVAKYAPLGALRLTYEPVPYVQPAHQSHHVTDYWHAVNNPDGPPSPSVGSTETTEPQVIHHHHHLPPTGTQQQIVNINERPTEILIGETETEGAEQAETTPVIFEEPAPVLLDSNLEKPGMELIADESRMIPTELLALISNNSALATKNIVKRGTSNRYVKTRRNNKYANQKRRRIPTTTPEDYYDSYEDASATTTTTRRYKPKRRTSKPKRPILDSYEDSESDSYSDLSSDEDYEESYELTTRPQKKRRRTTTTTTTTTERYNRYRNKNKNKKHQKRQKVSSLDEYDDVEYDTERYDPTTTEIIRETERPVLRQRQPITTTEAPDQETTTGGSPGSYNPPSSSYGAPSYHPPSSSFVPSPSFNPPSSSYGTPSSSYGTPGSSQGPPSTAYGTSSSSYGAPSHSSYYQVPFSDWYSNEVTRNNIVHKVHDLIGFDKVFN</sequence>
<feature type="compositionally biased region" description="Basic residues" evidence="1">
    <location>
        <begin position="227"/>
        <end position="240"/>
    </location>
</feature>
<evidence type="ECO:0000256" key="2">
    <source>
        <dbReference type="SAM" id="SignalP"/>
    </source>
</evidence>
<evidence type="ECO:0000256" key="1">
    <source>
        <dbReference type="SAM" id="MobiDB-lite"/>
    </source>
</evidence>
<gene>
    <name evidence="3" type="ORF">PHAECO_LOCUS4057</name>
</gene>
<feature type="region of interest" description="Disordered" evidence="1">
    <location>
        <begin position="184"/>
        <end position="431"/>
    </location>
</feature>
<feature type="compositionally biased region" description="Basic and acidic residues" evidence="1">
    <location>
        <begin position="321"/>
        <end position="340"/>
    </location>
</feature>
<keyword evidence="2" id="KW-0732">Signal</keyword>
<protein>
    <submittedName>
        <fullName evidence="3">Uncharacterized protein</fullName>
    </submittedName>
</protein>
<accession>A0A9N9SBF2</accession>
<name>A0A9N9SBF2_PHACE</name>
<organism evidence="3 4">
    <name type="scientific">Phaedon cochleariae</name>
    <name type="common">Mustard beetle</name>
    <dbReference type="NCBI Taxonomy" id="80249"/>
    <lineage>
        <taxon>Eukaryota</taxon>
        <taxon>Metazoa</taxon>
        <taxon>Ecdysozoa</taxon>
        <taxon>Arthropoda</taxon>
        <taxon>Hexapoda</taxon>
        <taxon>Insecta</taxon>
        <taxon>Pterygota</taxon>
        <taxon>Neoptera</taxon>
        <taxon>Endopterygota</taxon>
        <taxon>Coleoptera</taxon>
        <taxon>Polyphaga</taxon>
        <taxon>Cucujiformia</taxon>
        <taxon>Chrysomeloidea</taxon>
        <taxon>Chrysomelidae</taxon>
        <taxon>Chrysomelinae</taxon>
        <taxon>Chrysomelini</taxon>
        <taxon>Phaedon</taxon>
    </lineage>
</organism>
<proteinExistence type="predicted"/>
<dbReference type="OrthoDB" id="6772415at2759"/>